<keyword evidence="1" id="KW-0479">Metal-binding</keyword>
<evidence type="ECO:0000256" key="1">
    <source>
        <dbReference type="ARBA" id="ARBA00022723"/>
    </source>
</evidence>
<reference evidence="8 9" key="1">
    <citation type="submission" date="2013-03" db="EMBL/GenBank/DDBJ databases">
        <title>The Genome Sequence of Phialophora europaea CBS 101466.</title>
        <authorList>
            <consortium name="The Broad Institute Genomics Platform"/>
            <person name="Cuomo C."/>
            <person name="de Hoog S."/>
            <person name="Gorbushina A."/>
            <person name="Walker B."/>
            <person name="Young S.K."/>
            <person name="Zeng Q."/>
            <person name="Gargeya S."/>
            <person name="Fitzgerald M."/>
            <person name="Haas B."/>
            <person name="Abouelleil A."/>
            <person name="Allen A.W."/>
            <person name="Alvarado L."/>
            <person name="Arachchi H.M."/>
            <person name="Berlin A.M."/>
            <person name="Chapman S.B."/>
            <person name="Gainer-Dewar J."/>
            <person name="Goldberg J."/>
            <person name="Griggs A."/>
            <person name="Gujja S."/>
            <person name="Hansen M."/>
            <person name="Howarth C."/>
            <person name="Imamovic A."/>
            <person name="Ireland A."/>
            <person name="Larimer J."/>
            <person name="McCowan C."/>
            <person name="Murphy C."/>
            <person name="Pearson M."/>
            <person name="Poon T.W."/>
            <person name="Priest M."/>
            <person name="Roberts A."/>
            <person name="Saif S."/>
            <person name="Shea T."/>
            <person name="Sisk P."/>
            <person name="Sykes S."/>
            <person name="Wortman J."/>
            <person name="Nusbaum C."/>
            <person name="Birren B."/>
        </authorList>
    </citation>
    <scope>NUCLEOTIDE SEQUENCE [LARGE SCALE GENOMIC DNA]</scope>
    <source>
        <strain evidence="8 9">CBS 101466</strain>
    </source>
</reference>
<dbReference type="PANTHER" id="PTHR47424">
    <property type="entry name" value="REGULATORY PROTEIN GAL4"/>
    <property type="match status" value="1"/>
</dbReference>
<dbReference type="InterPro" id="IPR001138">
    <property type="entry name" value="Zn2Cys6_DnaBD"/>
</dbReference>
<evidence type="ECO:0000313" key="9">
    <source>
        <dbReference type="Proteomes" id="UP000030752"/>
    </source>
</evidence>
<dbReference type="InterPro" id="IPR036864">
    <property type="entry name" value="Zn2-C6_fun-type_DNA-bd_sf"/>
</dbReference>
<evidence type="ECO:0000313" key="8">
    <source>
        <dbReference type="EMBL" id="ETN44281.1"/>
    </source>
</evidence>
<keyword evidence="2" id="KW-0805">Transcription regulation</keyword>
<dbReference type="Pfam" id="PF00172">
    <property type="entry name" value="Zn_clus"/>
    <property type="match status" value="1"/>
</dbReference>
<dbReference type="Pfam" id="PF04082">
    <property type="entry name" value="Fungal_trans"/>
    <property type="match status" value="1"/>
</dbReference>
<evidence type="ECO:0000256" key="6">
    <source>
        <dbReference type="SAM" id="MobiDB-lite"/>
    </source>
</evidence>
<evidence type="ECO:0000256" key="2">
    <source>
        <dbReference type="ARBA" id="ARBA00023015"/>
    </source>
</evidence>
<dbReference type="Gene3D" id="4.10.240.10">
    <property type="entry name" value="Zn(2)-C6 fungal-type DNA-binding domain"/>
    <property type="match status" value="1"/>
</dbReference>
<evidence type="ECO:0000256" key="5">
    <source>
        <dbReference type="ARBA" id="ARBA00023242"/>
    </source>
</evidence>
<dbReference type="SUPFAM" id="SSF57701">
    <property type="entry name" value="Zn2/Cys6 DNA-binding domain"/>
    <property type="match status" value="1"/>
</dbReference>
<dbReference type="PROSITE" id="PS50048">
    <property type="entry name" value="ZN2_CY6_FUNGAL_2"/>
    <property type="match status" value="1"/>
</dbReference>
<dbReference type="OrthoDB" id="3362851at2759"/>
<dbReference type="HOGENOM" id="CLU_008599_1_0_1"/>
<dbReference type="InterPro" id="IPR051127">
    <property type="entry name" value="Fungal_SecMet_Regulators"/>
</dbReference>
<feature type="compositionally biased region" description="Polar residues" evidence="6">
    <location>
        <begin position="134"/>
        <end position="143"/>
    </location>
</feature>
<dbReference type="PROSITE" id="PS00463">
    <property type="entry name" value="ZN2_CY6_FUNGAL_1"/>
    <property type="match status" value="1"/>
</dbReference>
<feature type="region of interest" description="Disordered" evidence="6">
    <location>
        <begin position="1"/>
        <end position="23"/>
    </location>
</feature>
<dbReference type="InParanoid" id="W2S6F4"/>
<dbReference type="GO" id="GO:0000981">
    <property type="term" value="F:DNA-binding transcription factor activity, RNA polymerase II-specific"/>
    <property type="evidence" value="ECO:0007669"/>
    <property type="project" value="InterPro"/>
</dbReference>
<dbReference type="CDD" id="cd00067">
    <property type="entry name" value="GAL4"/>
    <property type="match status" value="1"/>
</dbReference>
<dbReference type="CDD" id="cd12148">
    <property type="entry name" value="fungal_TF_MHR"/>
    <property type="match status" value="1"/>
</dbReference>
<dbReference type="eggNOG" id="ENOG502SHZM">
    <property type="taxonomic scope" value="Eukaryota"/>
</dbReference>
<accession>W2S6F4</accession>
<dbReference type="EMBL" id="KB822715">
    <property type="protein sequence ID" value="ETN44281.1"/>
    <property type="molecule type" value="Genomic_DNA"/>
</dbReference>
<dbReference type="GO" id="GO:0000435">
    <property type="term" value="P:positive regulation of transcription from RNA polymerase II promoter by galactose"/>
    <property type="evidence" value="ECO:0007669"/>
    <property type="project" value="TreeGrafter"/>
</dbReference>
<dbReference type="RefSeq" id="XP_008713354.1">
    <property type="nucleotide sequence ID" value="XM_008715132.1"/>
</dbReference>
<name>W2S6F4_CYPE1</name>
<gene>
    <name evidence="8" type="ORF">HMPREF1541_10461</name>
</gene>
<feature type="compositionally biased region" description="Acidic residues" evidence="6">
    <location>
        <begin position="1"/>
        <end position="12"/>
    </location>
</feature>
<dbReference type="VEuPathDB" id="FungiDB:HMPREF1541_10461"/>
<keyword evidence="3" id="KW-0238">DNA-binding</keyword>
<evidence type="ECO:0000256" key="4">
    <source>
        <dbReference type="ARBA" id="ARBA00023163"/>
    </source>
</evidence>
<evidence type="ECO:0000259" key="7">
    <source>
        <dbReference type="PROSITE" id="PS50048"/>
    </source>
</evidence>
<proteinExistence type="predicted"/>
<dbReference type="GO" id="GO:0008270">
    <property type="term" value="F:zinc ion binding"/>
    <property type="evidence" value="ECO:0007669"/>
    <property type="project" value="InterPro"/>
</dbReference>
<dbReference type="GO" id="GO:0006351">
    <property type="term" value="P:DNA-templated transcription"/>
    <property type="evidence" value="ECO:0007669"/>
    <property type="project" value="InterPro"/>
</dbReference>
<dbReference type="SMART" id="SM00906">
    <property type="entry name" value="Fungal_trans"/>
    <property type="match status" value="1"/>
</dbReference>
<dbReference type="PANTHER" id="PTHR47424:SF5">
    <property type="entry name" value="ZN(II)2CYS6 TRANSCRIPTION FACTOR (EUROFUNG)"/>
    <property type="match status" value="1"/>
</dbReference>
<keyword evidence="4" id="KW-0804">Transcription</keyword>
<organism evidence="8 9">
    <name type="scientific">Cyphellophora europaea (strain CBS 101466)</name>
    <name type="common">Phialophora europaea</name>
    <dbReference type="NCBI Taxonomy" id="1220924"/>
    <lineage>
        <taxon>Eukaryota</taxon>
        <taxon>Fungi</taxon>
        <taxon>Dikarya</taxon>
        <taxon>Ascomycota</taxon>
        <taxon>Pezizomycotina</taxon>
        <taxon>Eurotiomycetes</taxon>
        <taxon>Chaetothyriomycetidae</taxon>
        <taxon>Chaetothyriales</taxon>
        <taxon>Cyphellophoraceae</taxon>
        <taxon>Cyphellophora</taxon>
    </lineage>
</organism>
<feature type="domain" description="Zn(2)-C6 fungal-type" evidence="7">
    <location>
        <begin position="27"/>
        <end position="58"/>
    </location>
</feature>
<keyword evidence="9" id="KW-1185">Reference proteome</keyword>
<feature type="region of interest" description="Disordered" evidence="6">
    <location>
        <begin position="196"/>
        <end position="230"/>
    </location>
</feature>
<keyword evidence="5" id="KW-0539">Nucleus</keyword>
<dbReference type="GO" id="GO:0005634">
    <property type="term" value="C:nucleus"/>
    <property type="evidence" value="ECO:0007669"/>
    <property type="project" value="TreeGrafter"/>
</dbReference>
<evidence type="ECO:0000256" key="3">
    <source>
        <dbReference type="ARBA" id="ARBA00023125"/>
    </source>
</evidence>
<dbReference type="Proteomes" id="UP000030752">
    <property type="component" value="Unassembled WGS sequence"/>
</dbReference>
<feature type="region of interest" description="Disordered" evidence="6">
    <location>
        <begin position="124"/>
        <end position="155"/>
    </location>
</feature>
<dbReference type="GeneID" id="19977800"/>
<dbReference type="SMART" id="SM00066">
    <property type="entry name" value="GAL4"/>
    <property type="match status" value="1"/>
</dbReference>
<dbReference type="InterPro" id="IPR007219">
    <property type="entry name" value="XnlR_reg_dom"/>
</dbReference>
<dbReference type="AlphaFoldDB" id="W2S6F4"/>
<protein>
    <recommendedName>
        <fullName evidence="7">Zn(2)-C6 fungal-type domain-containing protein</fullName>
    </recommendedName>
</protein>
<dbReference type="GO" id="GO:0000978">
    <property type="term" value="F:RNA polymerase II cis-regulatory region sequence-specific DNA binding"/>
    <property type="evidence" value="ECO:0007669"/>
    <property type="project" value="TreeGrafter"/>
</dbReference>
<sequence>MFVTFEADENGNDESQPSKRHKSTLRACQPCRRRKVRCDGKQPCASCQWQRKPARCSYDGHTASIASSRAEPPKRRNRDVMRTLFPDVPSEILANRTREELIQMLSGSTQESAGLVKDVEPVEDDNHELDQLQPLPQDNVTSRDASERACSPDVEEAGVTDDVNALSMSVKHSTSYLGISSVIAVLRVIHTLDPSSRTSVKARHGHGATGDSAGSHKASSEKHIPQTPRAPSLWDEVPAINAYFEFVQPFLPLLEENTFRDTYLSRSRQDSRWSFLLNAVLCMGNVVLHDANDHTHEVYYQRVKGYLSVDMFESAHLETIQAVAVLTGTYLHYIQQPNLANFLMGGISRMATTLGLHRDYSEGLKSSRSSSALASIELRRQVWWCLLVMDCWNSNYLGRPTMGRIGPGHTTRIPENPISESQAITDLLQANIGYCKLSTRFENLLAERPILNARDRQNLDTEFAEWVMRSCVQIAPLGAQETPGIVVSRNIMRWRGFTSQIFIHRPVFLWYAMRKVSPARVPEDKRVSIIACRNFANQLIQNIQSTWHKPWPCQMAGWCATWQLYQATMVPLLSLFCDCAEPDVVQDSIKHVEVALSALTDLERWSPTAKRSHEVVSRLYEAGRAFHARELSRAAPGLEASSLASLDTPSTHDSVTMYEGFFVHDFMTDMDWDEDQARAMAGPCVELSFLDYWDVGQEANRTFD</sequence>